<feature type="region of interest" description="Disordered" evidence="1">
    <location>
        <begin position="96"/>
        <end position="117"/>
    </location>
</feature>
<sequence length="215" mass="21779">MTSADRRQRARTVSPSPSTALLSLVRTPPRLGAECGRAASAGQPGQAGSCLPAGCDVDEKPIGCPHAADDGTRCPPSLAQSGTVLTRLHEYATRAGLPASTARTRPSAGASPASDAAPPRHAVCVCLSRDVKGRTAGEQRDESRLGHGLERADWAADWADARQPVCRGEASGRCPLLSSGALRVQTGGGGGDCACAAAAADEEDEGGPCLCLGRG</sequence>
<proteinExistence type="predicted"/>
<name>A0A165P343_9APHY</name>
<keyword evidence="3" id="KW-1185">Reference proteome</keyword>
<feature type="compositionally biased region" description="Low complexity" evidence="1">
    <location>
        <begin position="106"/>
        <end position="117"/>
    </location>
</feature>
<gene>
    <name evidence="2" type="ORF">DAEQUDRAFT_377498</name>
</gene>
<dbReference type="AlphaFoldDB" id="A0A165P343"/>
<evidence type="ECO:0000313" key="2">
    <source>
        <dbReference type="EMBL" id="KZT67702.1"/>
    </source>
</evidence>
<accession>A0A165P343</accession>
<dbReference type="Proteomes" id="UP000076727">
    <property type="component" value="Unassembled WGS sequence"/>
</dbReference>
<protein>
    <submittedName>
        <fullName evidence="2">Uncharacterized protein</fullName>
    </submittedName>
</protein>
<dbReference type="EMBL" id="KV429073">
    <property type="protein sequence ID" value="KZT67702.1"/>
    <property type="molecule type" value="Genomic_DNA"/>
</dbReference>
<feature type="compositionally biased region" description="Polar residues" evidence="1">
    <location>
        <begin position="11"/>
        <end position="21"/>
    </location>
</feature>
<organism evidence="2 3">
    <name type="scientific">Daedalea quercina L-15889</name>
    <dbReference type="NCBI Taxonomy" id="1314783"/>
    <lineage>
        <taxon>Eukaryota</taxon>
        <taxon>Fungi</taxon>
        <taxon>Dikarya</taxon>
        <taxon>Basidiomycota</taxon>
        <taxon>Agaricomycotina</taxon>
        <taxon>Agaricomycetes</taxon>
        <taxon>Polyporales</taxon>
        <taxon>Fomitopsis</taxon>
    </lineage>
</organism>
<evidence type="ECO:0000256" key="1">
    <source>
        <dbReference type="SAM" id="MobiDB-lite"/>
    </source>
</evidence>
<reference evidence="2 3" key="1">
    <citation type="journal article" date="2016" name="Mol. Biol. Evol.">
        <title>Comparative Genomics of Early-Diverging Mushroom-Forming Fungi Provides Insights into the Origins of Lignocellulose Decay Capabilities.</title>
        <authorList>
            <person name="Nagy L.G."/>
            <person name="Riley R."/>
            <person name="Tritt A."/>
            <person name="Adam C."/>
            <person name="Daum C."/>
            <person name="Floudas D."/>
            <person name="Sun H."/>
            <person name="Yadav J.S."/>
            <person name="Pangilinan J."/>
            <person name="Larsson K.H."/>
            <person name="Matsuura K."/>
            <person name="Barry K."/>
            <person name="Labutti K."/>
            <person name="Kuo R."/>
            <person name="Ohm R.A."/>
            <person name="Bhattacharya S.S."/>
            <person name="Shirouzu T."/>
            <person name="Yoshinaga Y."/>
            <person name="Martin F.M."/>
            <person name="Grigoriev I.V."/>
            <person name="Hibbett D.S."/>
        </authorList>
    </citation>
    <scope>NUCLEOTIDE SEQUENCE [LARGE SCALE GENOMIC DNA]</scope>
    <source>
        <strain evidence="2 3">L-15889</strain>
    </source>
</reference>
<evidence type="ECO:0000313" key="3">
    <source>
        <dbReference type="Proteomes" id="UP000076727"/>
    </source>
</evidence>
<feature type="region of interest" description="Disordered" evidence="1">
    <location>
        <begin position="1"/>
        <end position="24"/>
    </location>
</feature>